<dbReference type="EMBL" id="ML996705">
    <property type="protein sequence ID" value="KAF2396941.1"/>
    <property type="molecule type" value="Genomic_DNA"/>
</dbReference>
<gene>
    <name evidence="1" type="ORF">EJ06DRAFT_559562</name>
</gene>
<keyword evidence="2" id="KW-1185">Reference proteome</keyword>
<evidence type="ECO:0000313" key="2">
    <source>
        <dbReference type="Proteomes" id="UP000799640"/>
    </source>
</evidence>
<organism evidence="1 2">
    <name type="scientific">Trichodelitschia bisporula</name>
    <dbReference type="NCBI Taxonomy" id="703511"/>
    <lineage>
        <taxon>Eukaryota</taxon>
        <taxon>Fungi</taxon>
        <taxon>Dikarya</taxon>
        <taxon>Ascomycota</taxon>
        <taxon>Pezizomycotina</taxon>
        <taxon>Dothideomycetes</taxon>
        <taxon>Dothideomycetes incertae sedis</taxon>
        <taxon>Phaeotrichales</taxon>
        <taxon>Phaeotrichaceae</taxon>
        <taxon>Trichodelitschia</taxon>
    </lineage>
</organism>
<proteinExistence type="predicted"/>
<dbReference type="Proteomes" id="UP000799640">
    <property type="component" value="Unassembled WGS sequence"/>
</dbReference>
<reference evidence="1" key="1">
    <citation type="journal article" date="2020" name="Stud. Mycol.">
        <title>101 Dothideomycetes genomes: a test case for predicting lifestyles and emergence of pathogens.</title>
        <authorList>
            <person name="Haridas S."/>
            <person name="Albert R."/>
            <person name="Binder M."/>
            <person name="Bloem J."/>
            <person name="Labutti K."/>
            <person name="Salamov A."/>
            <person name="Andreopoulos B."/>
            <person name="Baker S."/>
            <person name="Barry K."/>
            <person name="Bills G."/>
            <person name="Bluhm B."/>
            <person name="Cannon C."/>
            <person name="Castanera R."/>
            <person name="Culley D."/>
            <person name="Daum C."/>
            <person name="Ezra D."/>
            <person name="Gonzalez J."/>
            <person name="Henrissat B."/>
            <person name="Kuo A."/>
            <person name="Liang C."/>
            <person name="Lipzen A."/>
            <person name="Lutzoni F."/>
            <person name="Magnuson J."/>
            <person name="Mondo S."/>
            <person name="Nolan M."/>
            <person name="Ohm R."/>
            <person name="Pangilinan J."/>
            <person name="Park H.-J."/>
            <person name="Ramirez L."/>
            <person name="Alfaro M."/>
            <person name="Sun H."/>
            <person name="Tritt A."/>
            <person name="Yoshinaga Y."/>
            <person name="Zwiers L.-H."/>
            <person name="Turgeon B."/>
            <person name="Goodwin S."/>
            <person name="Spatafora J."/>
            <person name="Crous P."/>
            <person name="Grigoriev I."/>
        </authorList>
    </citation>
    <scope>NUCLEOTIDE SEQUENCE</scope>
    <source>
        <strain evidence="1">CBS 262.69</strain>
    </source>
</reference>
<protein>
    <submittedName>
        <fullName evidence="1">Uncharacterized protein</fullName>
    </submittedName>
</protein>
<dbReference type="AlphaFoldDB" id="A0A6G1HM13"/>
<sequence>MAFTGPDARLAACIYCRSPRYYPGTQKPRNRYLFIPITPRLRFQYRLAERARVLKGYRQSLADTYEEGDLFKGFHRKLGILQGPRDIALQLSLDGMQVTQLMNHKVTPIILFNLNLLPRYRWKHISPTIFQ</sequence>
<dbReference type="OrthoDB" id="3257409at2759"/>
<evidence type="ECO:0000313" key="1">
    <source>
        <dbReference type="EMBL" id="KAF2396941.1"/>
    </source>
</evidence>
<name>A0A6G1HM13_9PEZI</name>
<accession>A0A6G1HM13</accession>